<proteinExistence type="predicted"/>
<dbReference type="PANTHER" id="PTHR35394">
    <property type="entry name" value="DUF3176 DOMAIN-CONTAINING PROTEIN"/>
    <property type="match status" value="1"/>
</dbReference>
<keyword evidence="1" id="KW-1133">Transmembrane helix</keyword>
<sequence>MAILWVWRFEFLALLISCAAFAAIAALLGVYHERAQPEFEYNININTLIAILSTVCKATLVFVVAEVIGQSKWSWMQAFRPARHVEHFYHLGTGAWASLKILFVVWKPSIAFLSAFVIIASYAIGPFSQQAATPYACQLTTSEASKISYTTWVSWVDHEADNSLSSDLKGTAFNGLLFEPEETSLGHLFQCPSGNCTFDSAAGVTHTSVGVCSQCSDATPDLKSSEVGNATAYYFNPRSGFNLTWPPKNKSIFRMISRPDLNGMGTRTSVITFQASKCPQNNISHVGQDGKTCQKKAFGAGYGRIDQDVHILAINCTFAPCVRGYSAVVTNGVLKETLVSEVSSSNLDPTMVEEKTGFWGFSTMIEPCLVKSGWYDHSNISQAPREGEWTAWIKGGLKKTEGNRFEAPKECLRTMFAPMIYSLQAYIEETLAGNCSVSINNIPDTTEGGFMGHGRTKEQIRMSCGGRWWLDYLLDNGRLTLKSFSNSHGAMATAISNRVRRNIHPEDGEISWVEGSAWITAVCIHADWLWLIYPAVLLFLTASLLVVTCVQTWQDRAKQPIWKSSILPLLFYDIRQAGQGEIQGVMTETTPLLQLKGLESLADKTLVRFSTNIDHPGFVRKQRQCD</sequence>
<comment type="caution">
    <text evidence="2">The sequence shown here is derived from an EMBL/GenBank/DDBJ whole genome shotgun (WGS) entry which is preliminary data.</text>
</comment>
<keyword evidence="3" id="KW-1185">Reference proteome</keyword>
<organism evidence="2 3">
    <name type="scientific">Colletotrichum chrysophilum</name>
    <dbReference type="NCBI Taxonomy" id="1836956"/>
    <lineage>
        <taxon>Eukaryota</taxon>
        <taxon>Fungi</taxon>
        <taxon>Dikarya</taxon>
        <taxon>Ascomycota</taxon>
        <taxon>Pezizomycotina</taxon>
        <taxon>Sordariomycetes</taxon>
        <taxon>Hypocreomycetidae</taxon>
        <taxon>Glomerellales</taxon>
        <taxon>Glomerellaceae</taxon>
        <taxon>Colletotrichum</taxon>
        <taxon>Colletotrichum gloeosporioides species complex</taxon>
    </lineage>
</organism>
<evidence type="ECO:0000256" key="1">
    <source>
        <dbReference type="SAM" id="Phobius"/>
    </source>
</evidence>
<evidence type="ECO:0000313" key="2">
    <source>
        <dbReference type="EMBL" id="KAK1850064.1"/>
    </source>
</evidence>
<keyword evidence="1" id="KW-0812">Transmembrane</keyword>
<feature type="transmembrane region" description="Helical" evidence="1">
    <location>
        <begin position="528"/>
        <end position="550"/>
    </location>
</feature>
<feature type="transmembrane region" description="Helical" evidence="1">
    <location>
        <begin position="12"/>
        <end position="31"/>
    </location>
</feature>
<gene>
    <name evidence="2" type="ORF">CCHR01_07302</name>
</gene>
<dbReference type="Proteomes" id="UP001243330">
    <property type="component" value="Unassembled WGS sequence"/>
</dbReference>
<feature type="transmembrane region" description="Helical" evidence="1">
    <location>
        <begin position="43"/>
        <end position="68"/>
    </location>
</feature>
<feature type="transmembrane region" description="Helical" evidence="1">
    <location>
        <begin position="110"/>
        <end position="128"/>
    </location>
</feature>
<dbReference type="EMBL" id="JAQOWY010000128">
    <property type="protein sequence ID" value="KAK1850064.1"/>
    <property type="molecule type" value="Genomic_DNA"/>
</dbReference>
<keyword evidence="1" id="KW-0472">Membrane</keyword>
<dbReference type="Pfam" id="PF11374">
    <property type="entry name" value="DUF3176"/>
    <property type="match status" value="1"/>
</dbReference>
<dbReference type="InterPro" id="IPR021514">
    <property type="entry name" value="DUF3176"/>
</dbReference>
<protein>
    <submittedName>
        <fullName evidence="2">Uncharacterized protein</fullName>
    </submittedName>
</protein>
<dbReference type="AlphaFoldDB" id="A0AAD9EG06"/>
<reference evidence="2" key="1">
    <citation type="submission" date="2023-01" db="EMBL/GenBank/DDBJ databases">
        <title>Colletotrichum chrysophilum M932 genome sequence.</title>
        <authorList>
            <person name="Baroncelli R."/>
        </authorList>
    </citation>
    <scope>NUCLEOTIDE SEQUENCE</scope>
    <source>
        <strain evidence="2">M932</strain>
    </source>
</reference>
<evidence type="ECO:0000313" key="3">
    <source>
        <dbReference type="Proteomes" id="UP001243330"/>
    </source>
</evidence>
<dbReference type="PANTHER" id="PTHR35394:SF5">
    <property type="entry name" value="DUF3176 DOMAIN-CONTAINING PROTEIN"/>
    <property type="match status" value="1"/>
</dbReference>
<accession>A0AAD9EG06</accession>
<name>A0AAD9EG06_9PEZI</name>